<gene>
    <name evidence="2" type="ORF">ECRASSUSDP1_LOCUS17343</name>
</gene>
<keyword evidence="3" id="KW-1185">Reference proteome</keyword>
<dbReference type="EMBL" id="CAMPGE010017501">
    <property type="protein sequence ID" value="CAI2375975.1"/>
    <property type="molecule type" value="Genomic_DNA"/>
</dbReference>
<evidence type="ECO:0000313" key="3">
    <source>
        <dbReference type="Proteomes" id="UP001295684"/>
    </source>
</evidence>
<organism evidence="2 3">
    <name type="scientific">Euplotes crassus</name>
    <dbReference type="NCBI Taxonomy" id="5936"/>
    <lineage>
        <taxon>Eukaryota</taxon>
        <taxon>Sar</taxon>
        <taxon>Alveolata</taxon>
        <taxon>Ciliophora</taxon>
        <taxon>Intramacronucleata</taxon>
        <taxon>Spirotrichea</taxon>
        <taxon>Hypotrichia</taxon>
        <taxon>Euplotida</taxon>
        <taxon>Euplotidae</taxon>
        <taxon>Moneuplotes</taxon>
    </lineage>
</organism>
<reference evidence="2" key="1">
    <citation type="submission" date="2023-07" db="EMBL/GenBank/DDBJ databases">
        <authorList>
            <consortium name="AG Swart"/>
            <person name="Singh M."/>
            <person name="Singh A."/>
            <person name="Seah K."/>
            <person name="Emmerich C."/>
        </authorList>
    </citation>
    <scope>NUCLEOTIDE SEQUENCE</scope>
    <source>
        <strain evidence="2">DP1</strain>
    </source>
</reference>
<accession>A0AAD1XNJ2</accession>
<sequence length="315" mass="36265">MRNLVFKLVILSLILGLVVPKFGVLKRFRKDPDLNLEKTQKKADKNLRMLLVMLQSFRLIMEGFQDYSLPIQEMLSFFNLAIGVVLRLFNCETLSCITPELVMQKLFYEFRNFAREVISESEYGYYMLFYSYARKELGVISKIISTKGFDEFTQNSNCTRMRIAQYFMPTFKGNDTSNCSQFDDIIISFSEQPVDPSLDLKPLLVKLSIIMILLILNFVAFKLLAREFKIFENQHQHLQIRQLKLTPSKECISEASSLHQELLAMHISPLKYPQIIEESDESCSFDSEPYSSLTSGARVRGSSAFILSDVASKGK</sequence>
<dbReference type="Proteomes" id="UP001295684">
    <property type="component" value="Unassembled WGS sequence"/>
</dbReference>
<proteinExistence type="predicted"/>
<name>A0AAD1XNJ2_EUPCR</name>
<protein>
    <submittedName>
        <fullName evidence="2">Uncharacterized protein</fullName>
    </submittedName>
</protein>
<comment type="caution">
    <text evidence="2">The sequence shown here is derived from an EMBL/GenBank/DDBJ whole genome shotgun (WGS) entry which is preliminary data.</text>
</comment>
<feature type="transmembrane region" description="Helical" evidence="1">
    <location>
        <begin position="203"/>
        <end position="225"/>
    </location>
</feature>
<evidence type="ECO:0000256" key="1">
    <source>
        <dbReference type="SAM" id="Phobius"/>
    </source>
</evidence>
<keyword evidence="1" id="KW-0472">Membrane</keyword>
<dbReference type="AlphaFoldDB" id="A0AAD1XNJ2"/>
<keyword evidence="1" id="KW-1133">Transmembrane helix</keyword>
<evidence type="ECO:0000313" key="2">
    <source>
        <dbReference type="EMBL" id="CAI2375975.1"/>
    </source>
</evidence>
<keyword evidence="1" id="KW-0812">Transmembrane</keyword>